<dbReference type="Gene3D" id="3.40.50.300">
    <property type="entry name" value="P-loop containing nucleotide triphosphate hydrolases"/>
    <property type="match status" value="1"/>
</dbReference>
<dbReference type="PANTHER" id="PTHR35807">
    <property type="entry name" value="TRANSCRIPTIONAL REGULATOR REDD-RELATED"/>
    <property type="match status" value="1"/>
</dbReference>
<dbReference type="Proteomes" id="UP000195573">
    <property type="component" value="Chromosome"/>
</dbReference>
<dbReference type="RefSeq" id="WP_088017589.1">
    <property type="nucleotide sequence ID" value="NZ_CP020880.1"/>
</dbReference>
<dbReference type="EMBL" id="CP020880">
    <property type="protein sequence ID" value="ART75722.1"/>
    <property type="molecule type" value="Genomic_DNA"/>
</dbReference>
<reference evidence="2 4" key="1">
    <citation type="submission" date="2017-04" db="EMBL/GenBank/DDBJ databases">
        <title>Complete Genome Sequence of the Bacillus horikoshii 20a strain from Cuatro Cienegas, Coahuila, Mexico.</title>
        <authorList>
            <person name="Zarza E."/>
            <person name="Alcaraz L.D."/>
            <person name="Aguilar-Salinas B."/>
            <person name="Islas A."/>
            <person name="Olmedo-Alvarez G."/>
        </authorList>
    </citation>
    <scope>NUCLEOTIDE SEQUENCE [LARGE SCALE GENOMIC DNA]</scope>
    <source>
        <strain evidence="2 4">20a</strain>
    </source>
</reference>
<dbReference type="Gene3D" id="1.25.40.10">
    <property type="entry name" value="Tetratricopeptide repeat domain"/>
    <property type="match status" value="3"/>
</dbReference>
<protein>
    <submittedName>
        <fullName evidence="3">Transcriptional regulator</fullName>
    </submittedName>
</protein>
<dbReference type="SMART" id="SM01043">
    <property type="entry name" value="BTAD"/>
    <property type="match status" value="1"/>
</dbReference>
<dbReference type="InterPro" id="IPR019734">
    <property type="entry name" value="TPR_rpt"/>
</dbReference>
<dbReference type="SUPFAM" id="SSF52540">
    <property type="entry name" value="P-loop containing nucleoside triphosphate hydrolases"/>
    <property type="match status" value="1"/>
</dbReference>
<accession>A0A1Y0CKM5</accession>
<reference evidence="3 5" key="2">
    <citation type="submission" date="2019-08" db="EMBL/GenBank/DDBJ databases">
        <title>Bacillus genomes from the desert of Cuatro Cienegas, Coahuila.</title>
        <authorList>
            <person name="Olmedo-Alvarez G."/>
        </authorList>
    </citation>
    <scope>NUCLEOTIDE SEQUENCE [LARGE SCALE GENOMIC DNA]</scope>
    <source>
        <strain evidence="3 5">CH88_3T</strain>
    </source>
</reference>
<name>A0A1Y0CKM5_9BACI</name>
<dbReference type="InterPro" id="IPR027417">
    <property type="entry name" value="P-loop_NTPase"/>
</dbReference>
<dbReference type="InterPro" id="IPR036388">
    <property type="entry name" value="WH-like_DNA-bd_sf"/>
</dbReference>
<dbReference type="InterPro" id="IPR059106">
    <property type="entry name" value="WHD_MalT"/>
</dbReference>
<dbReference type="SMART" id="SM00028">
    <property type="entry name" value="TPR"/>
    <property type="match status" value="4"/>
</dbReference>
<gene>
    <name evidence="2" type="ORF">B4U37_06635</name>
    <name evidence="3" type="ORF">FZC74_01625</name>
</gene>
<evidence type="ECO:0000313" key="3">
    <source>
        <dbReference type="EMBL" id="TYS61001.1"/>
    </source>
</evidence>
<dbReference type="KEGG" id="bhk:B4U37_06635"/>
<dbReference type="PANTHER" id="PTHR35807:SF2">
    <property type="entry name" value="TRANSCRIPTIONAL ACTIVATOR DOMAIN"/>
    <property type="match status" value="1"/>
</dbReference>
<dbReference type="InterPro" id="IPR011990">
    <property type="entry name" value="TPR-like_helical_dom_sf"/>
</dbReference>
<dbReference type="Proteomes" id="UP000323393">
    <property type="component" value="Unassembled WGS sequence"/>
</dbReference>
<dbReference type="Pfam" id="PF03704">
    <property type="entry name" value="BTAD"/>
    <property type="match status" value="1"/>
</dbReference>
<evidence type="ECO:0000313" key="4">
    <source>
        <dbReference type="Proteomes" id="UP000195573"/>
    </source>
</evidence>
<dbReference type="InterPro" id="IPR051677">
    <property type="entry name" value="AfsR-DnrI-RedD_regulator"/>
</dbReference>
<evidence type="ECO:0000259" key="1">
    <source>
        <dbReference type="SMART" id="SM01043"/>
    </source>
</evidence>
<dbReference type="EMBL" id="VTEU01000001">
    <property type="protein sequence ID" value="TYS61001.1"/>
    <property type="molecule type" value="Genomic_DNA"/>
</dbReference>
<dbReference type="AlphaFoldDB" id="A0A1Y0CKM5"/>
<dbReference type="Gene3D" id="1.10.10.10">
    <property type="entry name" value="Winged helix-like DNA-binding domain superfamily/Winged helix DNA-binding domain"/>
    <property type="match status" value="1"/>
</dbReference>
<dbReference type="SUPFAM" id="SSF48452">
    <property type="entry name" value="TPR-like"/>
    <property type="match status" value="3"/>
</dbReference>
<dbReference type="InterPro" id="IPR005158">
    <property type="entry name" value="BTAD"/>
</dbReference>
<organism evidence="3 5">
    <name type="scientific">Sutcliffiella horikoshii</name>
    <dbReference type="NCBI Taxonomy" id="79883"/>
    <lineage>
        <taxon>Bacteria</taxon>
        <taxon>Bacillati</taxon>
        <taxon>Bacillota</taxon>
        <taxon>Bacilli</taxon>
        <taxon>Bacillales</taxon>
        <taxon>Bacillaceae</taxon>
        <taxon>Sutcliffiella</taxon>
    </lineage>
</organism>
<keyword evidence="4" id="KW-1185">Reference proteome</keyword>
<sequence>MPSQETVLQTKITIPTIKEHVLRRVKIARKMKAVTNFGVTIIHSGPGYGKSTIVASFAPTFDAISFWYTATAFDDELIPFLRYVVHSIRNKKKQFGEGLLSYVNKMDRYIREEEIQDLCSLFINEIAQIDDTLVLIIDDFHFVQKNPEIVTWFHWLLQHIPSNLHLILITREKPNWEVITAMKVKNELLEITEEDLKFSREEVEVLLEDIYMLEVEIDDIEQIYTLSEGWVMALGLLSQRLVEETSTAGLITAQGKLEDLFKYLATEVFLKQTPMIQQFLEQTSIMDVLNGEMCDEVLGINGSNYILQSLTERHMFITSTGMNQYRYHALFKEFLERRLLEQDEQFMLLHKRCARWYMKQRDFLPAISHFEKIGDYSSIGVLIHENGIQLMEQGQLSYVLEKLLKINDEIKDRYYMLWYIQGEILRYRCHYEESEKAYRNGLDAARKSGDVLVIIRSLKGIAKIYLDTIQPIKAERVLSEAIMLMELCPIEKKEENQLYAIMAENFLNAGHAPKALEWFEKLDSDYKQEEAGNLEARILLRSGNLHRAKKLLLCKKKDHTEGALPQSHRETDLLLSLVEAFIGNADQAKKLADAGIKQGIKLQAPFVEACGWIRLGHAVQLMDIYDSALAKECYQTALEIMEELNVSRGKAEANMGLCILYTNQGAYEKAILCGEEALKETEEVKDNWLSGLIYLAMKIASIHHGMWDMAEYYGLRASKLLRNCGDQYAEMLLSFWKSIYYFERQEWKGFTQSMNDFLNFLQTGNYEFILSNRTTFGPNDLQKFTPLLMEAQNREIQGAYVTSLLNELGFSHIQNHPGYTLKIQTLGNFKVWLGQKEVGAKDWQRAKAKELLELFVTKRNKQLVKDEIFAALWPTGSEQTVARDFKVALNALNNALEPVRKARTEPFFIQREGNTYGLNPNCGYVLDCSEFESYASAGLEEQDPARAITYLEKALVLYKGDFLPDQKYADWCLNERERLLVYYLRCSEKFAQLLVSRKEFDSAIQLCEKVIEKDPTWEEAYRLLMFCYYHKNNRSQAMRWFAKCKHYLESELGVEPMFSTKKMYDMVLGKAN</sequence>
<feature type="domain" description="Bacterial transcriptional activator" evidence="1">
    <location>
        <begin position="926"/>
        <end position="1068"/>
    </location>
</feature>
<dbReference type="Pfam" id="PF25873">
    <property type="entry name" value="WHD_MalT"/>
    <property type="match status" value="1"/>
</dbReference>
<proteinExistence type="predicted"/>
<evidence type="ECO:0000313" key="2">
    <source>
        <dbReference type="EMBL" id="ART75722.1"/>
    </source>
</evidence>
<evidence type="ECO:0000313" key="5">
    <source>
        <dbReference type="Proteomes" id="UP000323393"/>
    </source>
</evidence>
<dbReference type="GeneID" id="96738100"/>